<gene>
    <name evidence="4" type="primary">LOC100539989</name>
</gene>
<dbReference type="HOGENOM" id="CLU_1820226_0_0_1"/>
<accession>G1NBC2</accession>
<dbReference type="Proteomes" id="UP000001645">
    <property type="component" value="Chromosome 18"/>
</dbReference>
<evidence type="ECO:0000256" key="2">
    <source>
        <dbReference type="SAM" id="MobiDB-lite"/>
    </source>
</evidence>
<dbReference type="InterPro" id="IPR008056">
    <property type="entry name" value="Tapasin"/>
</dbReference>
<dbReference type="Gene3D" id="2.60.40.10">
    <property type="entry name" value="Immunoglobulins"/>
    <property type="match status" value="2"/>
</dbReference>
<evidence type="ECO:0000256" key="1">
    <source>
        <dbReference type="ARBA" id="ARBA00023319"/>
    </source>
</evidence>
<dbReference type="InterPro" id="IPR003597">
    <property type="entry name" value="Ig_C1-set"/>
</dbReference>
<dbReference type="InParanoid" id="G1NBC2"/>
<name>G1NBC2_MELGA</name>
<dbReference type="PROSITE" id="PS00290">
    <property type="entry name" value="IG_MHC"/>
    <property type="match status" value="1"/>
</dbReference>
<dbReference type="SUPFAM" id="SSF48726">
    <property type="entry name" value="Immunoglobulin"/>
    <property type="match status" value="2"/>
</dbReference>
<evidence type="ECO:0000313" key="4">
    <source>
        <dbReference type="Ensembl" id="ENSMGAP00000009910.3"/>
    </source>
</evidence>
<evidence type="ECO:0000313" key="5">
    <source>
        <dbReference type="Proteomes" id="UP000001645"/>
    </source>
</evidence>
<dbReference type="InterPro" id="IPR003006">
    <property type="entry name" value="Ig/MHC_CS"/>
</dbReference>
<dbReference type="Bgee" id="ENSMGAG00000009592">
    <property type="expression patterns" value="Expressed in spleen and 17 other cell types or tissues"/>
</dbReference>
<dbReference type="PROSITE" id="PS50835">
    <property type="entry name" value="IG_LIKE"/>
    <property type="match status" value="2"/>
</dbReference>
<dbReference type="InterPro" id="IPR003599">
    <property type="entry name" value="Ig_sub"/>
</dbReference>
<dbReference type="InterPro" id="IPR013783">
    <property type="entry name" value="Ig-like_fold"/>
</dbReference>
<feature type="domain" description="Ig-like" evidence="3">
    <location>
        <begin position="375"/>
        <end position="479"/>
    </location>
</feature>
<dbReference type="Ensembl" id="ENSMGAT00000010751.3">
    <property type="protein sequence ID" value="ENSMGAP00000009910.3"/>
    <property type="gene ID" value="ENSMGAG00000009592.3"/>
</dbReference>
<dbReference type="InterPro" id="IPR007110">
    <property type="entry name" value="Ig-like_dom"/>
</dbReference>
<feature type="domain" description="Ig-like" evidence="3">
    <location>
        <begin position="256"/>
        <end position="356"/>
    </location>
</feature>
<keyword evidence="5" id="KW-1185">Reference proteome</keyword>
<dbReference type="PANTHER" id="PTHR23411">
    <property type="entry name" value="TAPASIN"/>
    <property type="match status" value="1"/>
</dbReference>
<evidence type="ECO:0000259" key="3">
    <source>
        <dbReference type="PROSITE" id="PS50835"/>
    </source>
</evidence>
<sequence length="527" mass="56026">MCPSVSMHPYNTHVSLCSPCVPMSPQCPHVPSPPHVPQCPHVPSISPCPPISPCPLTSPCPPVSPCPLNVPMSPNIPMSPHLPMSPSVPMSPNIPMSPHLPMSLSIAMSPQCPHVPQYPHVPSPPHVPSIFHVLSMSPCPLSVSMSPSIPMSPSIAMSPECPHVPQYPRVPSPPHVPQYPHVPSVSPCPLISPHSPVSPCPLTSLCPLISPCTPGSLCPLTSPYPLISPHIPVSPCPPNVPMSPQCPHVPSPPHVPAVSLAVLTNTPTLRVRVGSPTLLHCAFAAPLSPFILEWRHQSRGAGRILLAYDSSTARASHTTPGAELLLGTRDGDGVTEVTLRLARPSPGDEGTYICSVFLPHGHTQTVLQLDVFEPPKVTLSPKNLVVTPGTSAELQCHVSGFYPLDVTVTWQRRAGGSGPSRSPGGTVMDSWTSGHRQAADGTYSRTAAARLIPARPQHHGDVYSCVVTHTALAKPMRVSVRLLLAGTEGPHLEDITGLFLVAFILCGLIRWLYPTAARPEEETKKSQ</sequence>
<dbReference type="Pfam" id="PF07654">
    <property type="entry name" value="C1-set"/>
    <property type="match status" value="1"/>
</dbReference>
<organism evidence="4 5">
    <name type="scientific">Meleagris gallopavo</name>
    <name type="common">Wild turkey</name>
    <dbReference type="NCBI Taxonomy" id="9103"/>
    <lineage>
        <taxon>Eukaryota</taxon>
        <taxon>Metazoa</taxon>
        <taxon>Chordata</taxon>
        <taxon>Craniata</taxon>
        <taxon>Vertebrata</taxon>
        <taxon>Euteleostomi</taxon>
        <taxon>Archelosauria</taxon>
        <taxon>Archosauria</taxon>
        <taxon>Dinosauria</taxon>
        <taxon>Saurischia</taxon>
        <taxon>Theropoda</taxon>
        <taxon>Coelurosauria</taxon>
        <taxon>Aves</taxon>
        <taxon>Neognathae</taxon>
        <taxon>Galloanserae</taxon>
        <taxon>Galliformes</taxon>
        <taxon>Phasianidae</taxon>
        <taxon>Meleagridinae</taxon>
        <taxon>Meleagris</taxon>
    </lineage>
</organism>
<dbReference type="FunCoup" id="G1NBC2">
    <property type="interactions" value="24"/>
</dbReference>
<proteinExistence type="predicted"/>
<dbReference type="PRINTS" id="PR01669">
    <property type="entry name" value="TAPASIN"/>
</dbReference>
<keyword evidence="1" id="KW-0393">Immunoglobulin domain</keyword>
<protein>
    <recommendedName>
        <fullName evidence="3">Ig-like domain-containing protein</fullName>
    </recommendedName>
</protein>
<dbReference type="InterPro" id="IPR050380">
    <property type="entry name" value="Immune_Resp_Modulators"/>
</dbReference>
<dbReference type="SMART" id="SM00409">
    <property type="entry name" value="IG"/>
    <property type="match status" value="2"/>
</dbReference>
<reference evidence="4" key="3">
    <citation type="submission" date="2025-09" db="UniProtKB">
        <authorList>
            <consortium name="Ensembl"/>
        </authorList>
    </citation>
    <scope>IDENTIFICATION</scope>
</reference>
<dbReference type="SMART" id="SM00407">
    <property type="entry name" value="IGc1"/>
    <property type="match status" value="1"/>
</dbReference>
<dbReference type="GO" id="GO:0016020">
    <property type="term" value="C:membrane"/>
    <property type="evidence" value="ECO:0007669"/>
    <property type="project" value="InterPro"/>
</dbReference>
<dbReference type="GO" id="GO:0019885">
    <property type="term" value="P:antigen processing and presentation of endogenous peptide antigen via MHC class I"/>
    <property type="evidence" value="ECO:0007669"/>
    <property type="project" value="InterPro"/>
</dbReference>
<feature type="region of interest" description="Disordered" evidence="2">
    <location>
        <begin position="413"/>
        <end position="439"/>
    </location>
</feature>
<reference evidence="4" key="2">
    <citation type="submission" date="2025-08" db="UniProtKB">
        <authorList>
            <consortium name="Ensembl"/>
        </authorList>
    </citation>
    <scope>IDENTIFICATION</scope>
</reference>
<dbReference type="AlphaFoldDB" id="G1NBC2"/>
<dbReference type="GeneTree" id="ENSGT00940000159200"/>
<dbReference type="InterPro" id="IPR036179">
    <property type="entry name" value="Ig-like_dom_sf"/>
</dbReference>
<reference evidence="4 5" key="1">
    <citation type="journal article" date="2010" name="PLoS Biol.">
        <title>Multi-platform next-generation sequencing of the domestic turkey (Meleagris gallopavo): genome assembly and analysis.</title>
        <authorList>
            <person name="Dalloul R.A."/>
            <person name="Long J.A."/>
            <person name="Zimin A.V."/>
            <person name="Aslam L."/>
            <person name="Beal K."/>
            <person name="Blomberg L.A."/>
            <person name="Bouffard P."/>
            <person name="Burt D.W."/>
            <person name="Crasta O."/>
            <person name="Crooijmans R.P."/>
            <person name="Cooper K."/>
            <person name="Coulombe R.A."/>
            <person name="De S."/>
            <person name="Delany M.E."/>
            <person name="Dodgson J.B."/>
            <person name="Dong J.J."/>
            <person name="Evans C."/>
            <person name="Frederickson K.M."/>
            <person name="Flicek P."/>
            <person name="Florea L."/>
            <person name="Folkerts O."/>
            <person name="Groenen M.A."/>
            <person name="Harkins T.T."/>
            <person name="Herrero J."/>
            <person name="Hoffmann S."/>
            <person name="Megens H.J."/>
            <person name="Jiang A."/>
            <person name="de Jong P."/>
            <person name="Kaiser P."/>
            <person name="Kim H."/>
            <person name="Kim K.W."/>
            <person name="Kim S."/>
            <person name="Langenberger D."/>
            <person name="Lee M.K."/>
            <person name="Lee T."/>
            <person name="Mane S."/>
            <person name="Marcais G."/>
            <person name="Marz M."/>
            <person name="McElroy A.P."/>
            <person name="Modise T."/>
            <person name="Nefedov M."/>
            <person name="Notredame C."/>
            <person name="Paton I.R."/>
            <person name="Payne W.S."/>
            <person name="Pertea G."/>
            <person name="Prickett D."/>
            <person name="Puiu D."/>
            <person name="Qioa D."/>
            <person name="Raineri E."/>
            <person name="Ruffier M."/>
            <person name="Salzberg S.L."/>
            <person name="Schatz M.C."/>
            <person name="Scheuring C."/>
            <person name="Schmidt C.J."/>
            <person name="Schroeder S."/>
            <person name="Searle S.M."/>
            <person name="Smith E.J."/>
            <person name="Smith J."/>
            <person name="Sonstegard T.S."/>
            <person name="Stadler P.F."/>
            <person name="Tafer H."/>
            <person name="Tu Z.J."/>
            <person name="Van Tassell C.P."/>
            <person name="Vilella A.J."/>
            <person name="Williams K.P."/>
            <person name="Yorke J.A."/>
            <person name="Zhang L."/>
            <person name="Zhang H.B."/>
            <person name="Zhang X."/>
            <person name="Zhang Y."/>
            <person name="Reed K.M."/>
        </authorList>
    </citation>
    <scope>NUCLEOTIDE SEQUENCE [LARGE SCALE GENOMIC DNA]</scope>
</reference>